<dbReference type="EMBL" id="BABT02000126">
    <property type="protein sequence ID" value="GAA97570.1"/>
    <property type="molecule type" value="Genomic_DNA"/>
</dbReference>
<feature type="region of interest" description="Disordered" evidence="3">
    <location>
        <begin position="148"/>
        <end position="169"/>
    </location>
</feature>
<evidence type="ECO:0000256" key="2">
    <source>
        <dbReference type="ARBA" id="ARBA00022737"/>
    </source>
</evidence>
<feature type="domain" description="DH" evidence="4">
    <location>
        <begin position="522"/>
        <end position="741"/>
    </location>
</feature>
<evidence type="ECO:0000313" key="6">
    <source>
        <dbReference type="Proteomes" id="UP000009131"/>
    </source>
</evidence>
<feature type="compositionally biased region" description="Low complexity" evidence="3">
    <location>
        <begin position="42"/>
        <end position="52"/>
    </location>
</feature>
<sequence length="880" mass="97369">MAKAHTLSRSTSVDLLMAQLQEVIDSSSSDDNHHFVSPLSPPSASTAQSQAANMVGWPSAYDQSDRDSSPFSSITPFSDPDNPLRSGGSSHDCFSAESGYSSIAPAHDDPRASAPVKSTPQSDLIILRSYASTGQLYVHPGIDLSPAASSSDLTRRGSQSKRNSLRVAPRTRKTRLVSFSGPLTSYGIPEDTTHILLRENLRQSPLTKALSKPSFATNLVCLDLAYCYLETLPDTIACLISLEELILTGNRLANQRLPSCIGSLHQLRMLELDHCDLLELPDSLVELTLLESLSLRHNEMTTLPGWLWRLLSLQYLATEGNPWQADWREILAPLEQAGKNAPASLLAESGSMYGSLRASRPKLEIAASPPQIPQTAQSRWSADSIAAPSVQSDTMSPSGTLRRKWLTLRKARYNVQPRAALEEALQPLQSISEVAIALSATSLANFESAQAAIHDPSRMSIGMKPALAILKTYCRDVDDLTNRDTRPVSYRKATSASASTRSSLALIDSPLEHPRLKDDSFKRRHVLCEILNTERKYLATLNELVTVYIKPASEQDIPIAVRKVWFANIEDIFALHRDHLLPALEEALVAITRPALEEGRSPVGSRILSRAALDVAAAFLRLTPLLRLYLPYATSFEEAATQLEHLTTSTSEKVLQNQAPKAVSQKKLKQFLKTRVSAPNHSQISLQAYLLLPIQRIPRYKLLMGELVSCVPDGLDPSQPNATVQRAHLEICRVAVEMNERKREAENRSKLLRWQLKLTLTKFKSPLVQPHRLLLFETTCVLSRIITRSSTPDVGAKVLRTQEEQRDLVLLLCNDILVLLQPAGQQVSLFTVIRLVTLAAEPDSISLFGAQDQFVRISDGRIFYFDFCAKTPEEVQEFIP</sequence>
<dbReference type="eggNOG" id="KOG3519">
    <property type="taxonomic scope" value="Eukaryota"/>
</dbReference>
<dbReference type="InParanoid" id="G7E410"/>
<dbReference type="Pfam" id="PF00621">
    <property type="entry name" value="RhoGEF"/>
    <property type="match status" value="1"/>
</dbReference>
<dbReference type="SUPFAM" id="SSF48065">
    <property type="entry name" value="DBL homology domain (DH-domain)"/>
    <property type="match status" value="1"/>
</dbReference>
<dbReference type="PANTHER" id="PTHR12673:SF270">
    <property type="entry name" value="FYVE-TYPE DOMAIN-CONTAINING PROTEIN"/>
    <property type="match status" value="1"/>
</dbReference>
<dbReference type="InterPro" id="IPR003591">
    <property type="entry name" value="Leu-rich_rpt_typical-subtyp"/>
</dbReference>
<dbReference type="InterPro" id="IPR032675">
    <property type="entry name" value="LRR_dom_sf"/>
</dbReference>
<proteinExistence type="predicted"/>
<keyword evidence="6" id="KW-1185">Reference proteome</keyword>
<evidence type="ECO:0000313" key="5">
    <source>
        <dbReference type="EMBL" id="GAA97570.1"/>
    </source>
</evidence>
<dbReference type="GO" id="GO:0005737">
    <property type="term" value="C:cytoplasm"/>
    <property type="evidence" value="ECO:0007669"/>
    <property type="project" value="TreeGrafter"/>
</dbReference>
<dbReference type="Pfam" id="PF13855">
    <property type="entry name" value="LRR_8"/>
    <property type="match status" value="1"/>
</dbReference>
<dbReference type="SMART" id="SM00325">
    <property type="entry name" value="RhoGEF"/>
    <property type="match status" value="1"/>
</dbReference>
<dbReference type="Proteomes" id="UP000009131">
    <property type="component" value="Unassembled WGS sequence"/>
</dbReference>
<dbReference type="Gene3D" id="1.20.900.10">
    <property type="entry name" value="Dbl homology (DH) domain"/>
    <property type="match status" value="1"/>
</dbReference>
<protein>
    <recommendedName>
        <fullName evidence="4">DH domain-containing protein</fullName>
    </recommendedName>
</protein>
<feature type="compositionally biased region" description="Polar residues" evidence="3">
    <location>
        <begin position="148"/>
        <end position="162"/>
    </location>
</feature>
<feature type="region of interest" description="Disordered" evidence="3">
    <location>
        <begin position="27"/>
        <end position="92"/>
    </location>
</feature>
<accession>G7E410</accession>
<reference evidence="5 6" key="1">
    <citation type="journal article" date="2011" name="J. Gen. Appl. Microbiol.">
        <title>Draft genome sequencing of the enigmatic basidiomycete Mixia osmundae.</title>
        <authorList>
            <person name="Nishida H."/>
            <person name="Nagatsuka Y."/>
            <person name="Sugiyama J."/>
        </authorList>
    </citation>
    <scope>NUCLEOTIDE SEQUENCE [LARGE SCALE GENOMIC DNA]</scope>
    <source>
        <strain evidence="6">CBS 9802 / IAM 14324 / JCM 22182 / KY 12970</strain>
    </source>
</reference>
<gene>
    <name evidence="5" type="primary">Mo04248</name>
    <name evidence="5" type="ORF">E5Q_04248</name>
</gene>
<dbReference type="InterPro" id="IPR051092">
    <property type="entry name" value="FYVE_RhoGEF_PH"/>
</dbReference>
<dbReference type="AlphaFoldDB" id="G7E410"/>
<dbReference type="STRING" id="764103.G7E410"/>
<dbReference type="HOGENOM" id="CLU_325994_0_0_1"/>
<dbReference type="OrthoDB" id="660555at2759"/>
<dbReference type="InterPro" id="IPR000219">
    <property type="entry name" value="DH_dom"/>
</dbReference>
<evidence type="ECO:0000256" key="3">
    <source>
        <dbReference type="SAM" id="MobiDB-lite"/>
    </source>
</evidence>
<dbReference type="PROSITE" id="PS50010">
    <property type="entry name" value="DH_2"/>
    <property type="match status" value="1"/>
</dbReference>
<dbReference type="PANTHER" id="PTHR12673">
    <property type="entry name" value="FACIOGENITAL DYSPLASIA PROTEIN"/>
    <property type="match status" value="1"/>
</dbReference>
<dbReference type="CDD" id="cd00160">
    <property type="entry name" value="RhoGEF"/>
    <property type="match status" value="1"/>
</dbReference>
<evidence type="ECO:0000256" key="1">
    <source>
        <dbReference type="ARBA" id="ARBA00022614"/>
    </source>
</evidence>
<keyword evidence="1" id="KW-0433">Leucine-rich repeat</keyword>
<keyword evidence="2" id="KW-0677">Repeat</keyword>
<comment type="caution">
    <text evidence="5">The sequence shown here is derived from an EMBL/GenBank/DDBJ whole genome shotgun (WGS) entry which is preliminary data.</text>
</comment>
<name>G7E410_MIXOS</name>
<reference evidence="5 6" key="2">
    <citation type="journal article" date="2012" name="Open Biol.">
        <title>Characteristics of nucleosomes and linker DNA regions on the genome of the basidiomycete Mixia osmundae revealed by mono- and dinucleosome mapping.</title>
        <authorList>
            <person name="Nishida H."/>
            <person name="Kondo S."/>
            <person name="Matsumoto T."/>
            <person name="Suzuki Y."/>
            <person name="Yoshikawa H."/>
            <person name="Taylor T.D."/>
            <person name="Sugiyama J."/>
        </authorList>
    </citation>
    <scope>NUCLEOTIDE SEQUENCE [LARGE SCALE GENOMIC DNA]</scope>
    <source>
        <strain evidence="6">CBS 9802 / IAM 14324 / JCM 22182 / KY 12970</strain>
    </source>
</reference>
<dbReference type="GO" id="GO:0005085">
    <property type="term" value="F:guanyl-nucleotide exchange factor activity"/>
    <property type="evidence" value="ECO:0007669"/>
    <property type="project" value="InterPro"/>
</dbReference>
<dbReference type="SUPFAM" id="SSF52058">
    <property type="entry name" value="L domain-like"/>
    <property type="match status" value="1"/>
</dbReference>
<dbReference type="InterPro" id="IPR001611">
    <property type="entry name" value="Leu-rich_rpt"/>
</dbReference>
<dbReference type="InterPro" id="IPR035899">
    <property type="entry name" value="DBL_dom_sf"/>
</dbReference>
<feature type="region of interest" description="Disordered" evidence="3">
    <location>
        <begin position="100"/>
        <end position="119"/>
    </location>
</feature>
<evidence type="ECO:0000259" key="4">
    <source>
        <dbReference type="PROSITE" id="PS50010"/>
    </source>
</evidence>
<dbReference type="Gene3D" id="3.80.10.10">
    <property type="entry name" value="Ribonuclease Inhibitor"/>
    <property type="match status" value="1"/>
</dbReference>
<dbReference type="eggNOG" id="KOG0619">
    <property type="taxonomic scope" value="Eukaryota"/>
</dbReference>
<organism evidence="5 6">
    <name type="scientific">Mixia osmundae (strain CBS 9802 / IAM 14324 / JCM 22182 / KY 12970)</name>
    <dbReference type="NCBI Taxonomy" id="764103"/>
    <lineage>
        <taxon>Eukaryota</taxon>
        <taxon>Fungi</taxon>
        <taxon>Dikarya</taxon>
        <taxon>Basidiomycota</taxon>
        <taxon>Pucciniomycotina</taxon>
        <taxon>Mixiomycetes</taxon>
        <taxon>Mixiales</taxon>
        <taxon>Mixiaceae</taxon>
        <taxon>Mixia</taxon>
    </lineage>
</organism>
<dbReference type="SMART" id="SM00369">
    <property type="entry name" value="LRR_TYP"/>
    <property type="match status" value="2"/>
</dbReference>